<dbReference type="Gene3D" id="3.50.40.10">
    <property type="entry name" value="Phenylalanyl-trna Synthetase, Chain B, domain 3"/>
    <property type="match status" value="1"/>
</dbReference>
<dbReference type="SUPFAM" id="SSF54991">
    <property type="entry name" value="Anticodon-binding domain of PheRS"/>
    <property type="match status" value="1"/>
</dbReference>
<dbReference type="InterPro" id="IPR045060">
    <property type="entry name" value="Phe-tRNA-ligase_IIc_bsu"/>
</dbReference>
<dbReference type="PANTHER" id="PTHR10947">
    <property type="entry name" value="PHENYLALANYL-TRNA SYNTHETASE BETA CHAIN AND LEUCINE-RICH REPEAT-CONTAINING PROTEIN 47"/>
    <property type="match status" value="1"/>
</dbReference>
<dbReference type="NCBIfam" id="TIGR00472">
    <property type="entry name" value="pheT_bact"/>
    <property type="match status" value="1"/>
</dbReference>
<evidence type="ECO:0000256" key="5">
    <source>
        <dbReference type="ARBA" id="ARBA00022598"/>
    </source>
</evidence>
<evidence type="ECO:0000256" key="13">
    <source>
        <dbReference type="ARBA" id="ARBA00049255"/>
    </source>
</evidence>
<dbReference type="PROSITE" id="PS51447">
    <property type="entry name" value="FDX_ACB"/>
    <property type="match status" value="1"/>
</dbReference>
<dbReference type="SMART" id="SM00896">
    <property type="entry name" value="FDX-ACB"/>
    <property type="match status" value="1"/>
</dbReference>
<evidence type="ECO:0000256" key="4">
    <source>
        <dbReference type="ARBA" id="ARBA00012814"/>
    </source>
</evidence>
<reference evidence="16 17" key="1">
    <citation type="journal article" date="2016" name="Nat. Commun.">
        <title>Thousands of microbial genomes shed light on interconnected biogeochemical processes in an aquifer system.</title>
        <authorList>
            <person name="Anantharaman K."/>
            <person name="Brown C.T."/>
            <person name="Hug L.A."/>
            <person name="Sharon I."/>
            <person name="Castelle C.J."/>
            <person name="Probst A.J."/>
            <person name="Thomas B.C."/>
            <person name="Singh A."/>
            <person name="Wilkins M.J."/>
            <person name="Karaoz U."/>
            <person name="Brodie E.L."/>
            <person name="Williams K.H."/>
            <person name="Hubbard S.S."/>
            <person name="Banfield J.F."/>
        </authorList>
    </citation>
    <scope>NUCLEOTIDE SEQUENCE [LARGE SCALE GENOMIC DNA]</scope>
</reference>
<feature type="non-terminal residue" evidence="16">
    <location>
        <position position="702"/>
    </location>
</feature>
<keyword evidence="10" id="KW-0648">Protein biosynthesis</keyword>
<dbReference type="InterPro" id="IPR041616">
    <property type="entry name" value="PheRS_beta_core"/>
</dbReference>
<evidence type="ECO:0000256" key="8">
    <source>
        <dbReference type="ARBA" id="ARBA00022840"/>
    </source>
</evidence>
<dbReference type="PANTHER" id="PTHR10947:SF0">
    <property type="entry name" value="PHENYLALANINE--TRNA LIGASE BETA SUBUNIT"/>
    <property type="match status" value="1"/>
</dbReference>
<name>A0A1F7VC32_9BACT</name>
<dbReference type="Pfam" id="PF03147">
    <property type="entry name" value="FDX-ACB"/>
    <property type="match status" value="1"/>
</dbReference>
<dbReference type="SUPFAM" id="SSF55681">
    <property type="entry name" value="Class II aaRS and biotin synthetases"/>
    <property type="match status" value="1"/>
</dbReference>
<comment type="similarity">
    <text evidence="2">Belongs to the phenylalanyl-tRNA synthetase beta subunit family. Type 1 subfamily.</text>
</comment>
<dbReference type="SUPFAM" id="SSF46955">
    <property type="entry name" value="Putative DNA-binding domain"/>
    <property type="match status" value="1"/>
</dbReference>
<dbReference type="InterPro" id="IPR004532">
    <property type="entry name" value="Phe-tRNA-ligase_IIc_bsu_bact"/>
</dbReference>
<comment type="catalytic activity">
    <reaction evidence="13">
        <text>tRNA(Phe) + L-phenylalanine + ATP = L-phenylalanyl-tRNA(Phe) + AMP + diphosphate + H(+)</text>
        <dbReference type="Rhea" id="RHEA:19413"/>
        <dbReference type="Rhea" id="RHEA-COMP:9668"/>
        <dbReference type="Rhea" id="RHEA-COMP:9699"/>
        <dbReference type="ChEBI" id="CHEBI:15378"/>
        <dbReference type="ChEBI" id="CHEBI:30616"/>
        <dbReference type="ChEBI" id="CHEBI:33019"/>
        <dbReference type="ChEBI" id="CHEBI:58095"/>
        <dbReference type="ChEBI" id="CHEBI:78442"/>
        <dbReference type="ChEBI" id="CHEBI:78531"/>
        <dbReference type="ChEBI" id="CHEBI:456215"/>
        <dbReference type="EC" id="6.1.1.20"/>
    </reaction>
</comment>
<feature type="domain" description="B5" evidence="15">
    <location>
        <begin position="316"/>
        <end position="393"/>
    </location>
</feature>
<dbReference type="Pfam" id="PF03483">
    <property type="entry name" value="B3_4"/>
    <property type="match status" value="1"/>
</dbReference>
<organism evidence="16 17">
    <name type="scientific">Candidatus Uhrbacteria bacterium RIFCSPLOWO2_02_FULL_49_11</name>
    <dbReference type="NCBI Taxonomy" id="1802409"/>
    <lineage>
        <taxon>Bacteria</taxon>
        <taxon>Candidatus Uhriibacteriota</taxon>
    </lineage>
</organism>
<dbReference type="InterPro" id="IPR045864">
    <property type="entry name" value="aa-tRNA-synth_II/BPL/LPL"/>
</dbReference>
<dbReference type="GO" id="GO:0003723">
    <property type="term" value="F:RNA binding"/>
    <property type="evidence" value="ECO:0007669"/>
    <property type="project" value="InterPro"/>
</dbReference>
<evidence type="ECO:0000256" key="7">
    <source>
        <dbReference type="ARBA" id="ARBA00022741"/>
    </source>
</evidence>
<evidence type="ECO:0000313" key="16">
    <source>
        <dbReference type="EMBL" id="OGL87577.1"/>
    </source>
</evidence>
<comment type="cofactor">
    <cofactor evidence="1">
        <name>Mg(2+)</name>
        <dbReference type="ChEBI" id="CHEBI:18420"/>
    </cofactor>
</comment>
<keyword evidence="7" id="KW-0547">Nucleotide-binding</keyword>
<evidence type="ECO:0000256" key="12">
    <source>
        <dbReference type="ARBA" id="ARBA00033189"/>
    </source>
</evidence>
<dbReference type="Gene3D" id="3.30.56.10">
    <property type="match status" value="2"/>
</dbReference>
<proteinExistence type="inferred from homology"/>
<dbReference type="Pfam" id="PF03484">
    <property type="entry name" value="B5"/>
    <property type="match status" value="1"/>
</dbReference>
<evidence type="ECO:0000313" key="17">
    <source>
        <dbReference type="Proteomes" id="UP000178264"/>
    </source>
</evidence>
<keyword evidence="9" id="KW-0460">Magnesium</keyword>
<dbReference type="GO" id="GO:0009328">
    <property type="term" value="C:phenylalanine-tRNA ligase complex"/>
    <property type="evidence" value="ECO:0007669"/>
    <property type="project" value="TreeGrafter"/>
</dbReference>
<evidence type="ECO:0000256" key="10">
    <source>
        <dbReference type="ARBA" id="ARBA00022917"/>
    </source>
</evidence>
<comment type="caution">
    <text evidence="16">The sequence shown here is derived from an EMBL/GenBank/DDBJ whole genome shotgun (WGS) entry which is preliminary data.</text>
</comment>
<evidence type="ECO:0000256" key="6">
    <source>
        <dbReference type="ARBA" id="ARBA00022723"/>
    </source>
</evidence>
<dbReference type="HAMAP" id="MF_00283">
    <property type="entry name" value="Phe_tRNA_synth_beta1"/>
    <property type="match status" value="1"/>
</dbReference>
<sequence>MVGEDPQILDLSFLPRSSQTIFPRSRSSSRGAFPSEKSLGLASVKPGMPLAVALGKDDVVFEISNVSLSNRPDLWSHYGIAREAAVIYGTRLRPLENPKSKIPNPKQYSKLKTQNSKFSVKVDDRRLCPRYMGTLVENVHIAETPEWMVKRLTAVGQRLINPLVDISNYVMFEMGQPVHIFDKSKMVDIVVRRAKEGERLTTLDGVKRVLDRDMLVIADYEKPIAIAGVMGGEDTGVNKSTSSIVIECATFEPVSVRKTSVRLDLKTDATQRFEKSLDPHLPPLATARVLQLLQECAVQGKIPEVCFVVDVSAKIAVPKFIRLPLEMLDHRVGMIVPRAHAKKILLGLGFSVKGTAKEWRVTPPSWRATRDVSIPEDLVEEIVRHCDYNTIPDTLPAFSIAPPPVNSHQLLERVLKRFLAGAGFCEVEHKPFVNPKEWERFGLEKGAHMEVVNPVDIGARYLRQSLLPGLLGDVRTNRSVSDTLKFFEWGRIFSPRTGEYSFKKSSKERLPHQPVTLSLVICQECGQEEMLRLAKGMALTALRHAGFKAETKISAEQQHPAFQVGTDFLVYANGVCVGEGAVASALLITELGISGKQNIGVVNIDIDILADVRVSQQKFLPLPEYPTIQRDLAIVITENIVYKEIEKTIRSASSAILESLELFDIFRGRGVPVGNKSLAFHLTFRSAERTLTNKEADDEIKK</sequence>
<keyword evidence="11" id="KW-0030">Aminoacyl-tRNA synthetase</keyword>
<dbReference type="AlphaFoldDB" id="A0A1F7VC32"/>
<dbReference type="GO" id="GO:0005524">
    <property type="term" value="F:ATP binding"/>
    <property type="evidence" value="ECO:0007669"/>
    <property type="project" value="UniProtKB-KW"/>
</dbReference>
<evidence type="ECO:0000256" key="9">
    <source>
        <dbReference type="ARBA" id="ARBA00022842"/>
    </source>
</evidence>
<feature type="domain" description="FDX-ACB" evidence="14">
    <location>
        <begin position="623"/>
        <end position="702"/>
    </location>
</feature>
<comment type="subunit">
    <text evidence="3">Tetramer of two alpha and two beta subunits.</text>
</comment>
<dbReference type="EMBL" id="MGER01000073">
    <property type="protein sequence ID" value="OGL87577.1"/>
    <property type="molecule type" value="Genomic_DNA"/>
</dbReference>
<dbReference type="SMART" id="SM00873">
    <property type="entry name" value="B3_4"/>
    <property type="match status" value="1"/>
</dbReference>
<evidence type="ECO:0000256" key="2">
    <source>
        <dbReference type="ARBA" id="ARBA00008653"/>
    </source>
</evidence>
<gene>
    <name evidence="16" type="ORF">A3I42_00895</name>
</gene>
<dbReference type="Pfam" id="PF17759">
    <property type="entry name" value="tRNA_synthFbeta"/>
    <property type="match status" value="1"/>
</dbReference>
<dbReference type="SMART" id="SM00874">
    <property type="entry name" value="B5"/>
    <property type="match status" value="1"/>
</dbReference>
<evidence type="ECO:0000256" key="1">
    <source>
        <dbReference type="ARBA" id="ARBA00001946"/>
    </source>
</evidence>
<accession>A0A1F7VC32</accession>
<dbReference type="InterPro" id="IPR005147">
    <property type="entry name" value="tRNA_synthase_B5-dom"/>
</dbReference>
<dbReference type="InterPro" id="IPR009061">
    <property type="entry name" value="DNA-bd_dom_put_sf"/>
</dbReference>
<evidence type="ECO:0000256" key="3">
    <source>
        <dbReference type="ARBA" id="ARBA00011209"/>
    </source>
</evidence>
<dbReference type="Gene3D" id="3.30.930.10">
    <property type="entry name" value="Bira Bifunctional Protein, Domain 2"/>
    <property type="match status" value="1"/>
</dbReference>
<dbReference type="InterPro" id="IPR036690">
    <property type="entry name" value="Fdx_antiC-bd_sf"/>
</dbReference>
<keyword evidence="6" id="KW-0479">Metal-binding</keyword>
<dbReference type="GO" id="GO:0006432">
    <property type="term" value="P:phenylalanyl-tRNA aminoacylation"/>
    <property type="evidence" value="ECO:0007669"/>
    <property type="project" value="InterPro"/>
</dbReference>
<dbReference type="InterPro" id="IPR020825">
    <property type="entry name" value="Phe-tRNA_synthase-like_B3/B4"/>
</dbReference>
<evidence type="ECO:0000259" key="14">
    <source>
        <dbReference type="PROSITE" id="PS51447"/>
    </source>
</evidence>
<dbReference type="SUPFAM" id="SSF56037">
    <property type="entry name" value="PheT/TilS domain"/>
    <property type="match status" value="1"/>
</dbReference>
<dbReference type="Gene3D" id="3.30.70.380">
    <property type="entry name" value="Ferrodoxin-fold anticodon-binding domain"/>
    <property type="match status" value="1"/>
</dbReference>
<evidence type="ECO:0000259" key="15">
    <source>
        <dbReference type="PROSITE" id="PS51483"/>
    </source>
</evidence>
<keyword evidence="8" id="KW-0067">ATP-binding</keyword>
<dbReference type="EC" id="6.1.1.20" evidence="4"/>
<evidence type="ECO:0000256" key="11">
    <source>
        <dbReference type="ARBA" id="ARBA00023146"/>
    </source>
</evidence>
<dbReference type="GO" id="GO:0000287">
    <property type="term" value="F:magnesium ion binding"/>
    <property type="evidence" value="ECO:0007669"/>
    <property type="project" value="InterPro"/>
</dbReference>
<dbReference type="InterPro" id="IPR005146">
    <property type="entry name" value="B3/B4_tRNA-bd"/>
</dbReference>
<protein>
    <recommendedName>
        <fullName evidence="4">phenylalanine--tRNA ligase</fullName>
        <ecNumber evidence="4">6.1.1.20</ecNumber>
    </recommendedName>
    <alternativeName>
        <fullName evidence="12">Phenylalanyl-tRNA synthetase beta subunit</fullName>
    </alternativeName>
</protein>
<dbReference type="GO" id="GO:0004826">
    <property type="term" value="F:phenylalanine-tRNA ligase activity"/>
    <property type="evidence" value="ECO:0007669"/>
    <property type="project" value="UniProtKB-EC"/>
</dbReference>
<dbReference type="Proteomes" id="UP000178264">
    <property type="component" value="Unassembled WGS sequence"/>
</dbReference>
<dbReference type="PROSITE" id="PS51483">
    <property type="entry name" value="B5"/>
    <property type="match status" value="1"/>
</dbReference>
<keyword evidence="5 16" id="KW-0436">Ligase</keyword>
<dbReference type="InterPro" id="IPR005121">
    <property type="entry name" value="Fdx_antiC-bd"/>
</dbReference>